<dbReference type="AlphaFoldDB" id="A0A183BQ57"/>
<proteinExistence type="predicted"/>
<dbReference type="Proteomes" id="UP000050741">
    <property type="component" value="Unassembled WGS sequence"/>
</dbReference>
<accession>A0A183BQ57</accession>
<reference evidence="2" key="3">
    <citation type="submission" date="2016-06" db="UniProtKB">
        <authorList>
            <consortium name="WormBaseParasite"/>
        </authorList>
    </citation>
    <scope>IDENTIFICATION</scope>
</reference>
<keyword evidence="1" id="KW-1185">Reference proteome</keyword>
<name>A0A183BQ57_GLOPA</name>
<reference evidence="1" key="1">
    <citation type="submission" date="2013-12" db="EMBL/GenBank/DDBJ databases">
        <authorList>
            <person name="Aslett M."/>
        </authorList>
    </citation>
    <scope>NUCLEOTIDE SEQUENCE [LARGE SCALE GENOMIC DNA]</scope>
    <source>
        <strain evidence="1">Lindley</strain>
    </source>
</reference>
<dbReference type="WBParaSite" id="GPLIN_000274300">
    <property type="protein sequence ID" value="GPLIN_000274300"/>
    <property type="gene ID" value="GPLIN_000274300"/>
</dbReference>
<evidence type="ECO:0000313" key="2">
    <source>
        <dbReference type="WBParaSite" id="GPLIN_000274300"/>
    </source>
</evidence>
<protein>
    <submittedName>
        <fullName evidence="2">FIST_C domain-containing protein</fullName>
    </submittedName>
</protein>
<organism evidence="1 2">
    <name type="scientific">Globodera pallida</name>
    <name type="common">Potato cyst nematode worm</name>
    <name type="synonym">Heterodera pallida</name>
    <dbReference type="NCBI Taxonomy" id="36090"/>
    <lineage>
        <taxon>Eukaryota</taxon>
        <taxon>Metazoa</taxon>
        <taxon>Ecdysozoa</taxon>
        <taxon>Nematoda</taxon>
        <taxon>Chromadorea</taxon>
        <taxon>Rhabditida</taxon>
        <taxon>Tylenchina</taxon>
        <taxon>Tylenchomorpha</taxon>
        <taxon>Tylenchoidea</taxon>
        <taxon>Heteroderidae</taxon>
        <taxon>Heteroderinae</taxon>
        <taxon>Globodera</taxon>
    </lineage>
</organism>
<sequence>MEGKNALDTLKLKYVDKLDGTEAPRTTAKLGTATHDNGNKSPRRSLQRLFCVALKQPLAGRLLELAMSAKQKQPFCAIPWLHCVEHRGPILVAALGDDVVIEYFNGEDSIHKEAKENVALYQKSAILGKALLFDCITLEEFNREYSEVPFVRPLRNSFVILLTDVEALSTPIPHNSPSEFFAVHRSMVNAVNLALVNGGGVFEETGTTF</sequence>
<evidence type="ECO:0000313" key="1">
    <source>
        <dbReference type="Proteomes" id="UP000050741"/>
    </source>
</evidence>
<reference evidence="1" key="2">
    <citation type="submission" date="2014-05" db="EMBL/GenBank/DDBJ databases">
        <title>The genome and life-stage specific transcriptomes of Globodera pallida elucidate key aspects of plant parasitism by a cyst nematode.</title>
        <authorList>
            <person name="Cotton J.A."/>
            <person name="Lilley C.J."/>
            <person name="Jones L.M."/>
            <person name="Kikuchi T."/>
            <person name="Reid A.J."/>
            <person name="Thorpe P."/>
            <person name="Tsai I.J."/>
            <person name="Beasley H."/>
            <person name="Blok V."/>
            <person name="Cock P.J.A."/>
            <person name="Van den Akker S.E."/>
            <person name="Holroyd N."/>
            <person name="Hunt M."/>
            <person name="Mantelin S."/>
            <person name="Naghra H."/>
            <person name="Pain A."/>
            <person name="Palomares-Rius J.E."/>
            <person name="Zarowiecki M."/>
            <person name="Berriman M."/>
            <person name="Jones J.T."/>
            <person name="Urwin P.E."/>
        </authorList>
    </citation>
    <scope>NUCLEOTIDE SEQUENCE [LARGE SCALE GENOMIC DNA]</scope>
    <source>
        <strain evidence="1">Lindley</strain>
    </source>
</reference>